<dbReference type="CDD" id="cd00761">
    <property type="entry name" value="Glyco_tranf_GTA_type"/>
    <property type="match status" value="1"/>
</dbReference>
<proteinExistence type="predicted"/>
<sequence length="303" mass="34737">MVAPLLSYVTFNRLGQTIRSLSSVLETPENFELAIVDNNSTDGTWKYIQSLKDRRIKFKTRLPVNLGQVYASNLNLSKRRDDQYFIAVDQDVVIESKNWLTYILRVFKNTPNIGLLSIHAGFPPRNMPPTTPVIKNDLVYLELTKNRSDYSQDYMPGSILALSPDLISKIGFWSEENNFGSRELFLRANHFTAFKTGILMNVNISIPQQIVCGKCPGQSFCRLSKNGETKTGETCFTIYEKLNQNKLFREQYHWKFDETVKDLQSGARSPYCTSLFSCNSTAEETYNLDWATENFQFYASKAN</sequence>
<dbReference type="GO" id="GO:0016740">
    <property type="term" value="F:transferase activity"/>
    <property type="evidence" value="ECO:0007669"/>
    <property type="project" value="UniProtKB-KW"/>
</dbReference>
<accession>A0A857DKE6</accession>
<evidence type="ECO:0000313" key="2">
    <source>
        <dbReference type="EMBL" id="QHA01273.1"/>
    </source>
</evidence>
<name>A0A857DKE6_9FIRM</name>
<protein>
    <submittedName>
        <fullName evidence="2">Glycosyltransferase</fullName>
    </submittedName>
</protein>
<evidence type="ECO:0000313" key="3">
    <source>
        <dbReference type="Proteomes" id="UP000430508"/>
    </source>
</evidence>
<dbReference type="InterPro" id="IPR001173">
    <property type="entry name" value="Glyco_trans_2-like"/>
</dbReference>
<dbReference type="EMBL" id="CP046996">
    <property type="protein sequence ID" value="QHA01273.1"/>
    <property type="molecule type" value="Genomic_DNA"/>
</dbReference>
<reference evidence="2 3" key="1">
    <citation type="submission" date="2019-12" db="EMBL/GenBank/DDBJ databases">
        <title>Sequence classification of anaerobic respiratory reductive dehalogenases: First we see many, then we see few.</title>
        <authorList>
            <person name="Molenda O."/>
            <person name="Puentes Jacome L.A."/>
            <person name="Cao X."/>
            <person name="Nesbo C.L."/>
            <person name="Tang S."/>
            <person name="Morson N."/>
            <person name="Patron J."/>
            <person name="Lomheim L."/>
            <person name="Wishart D.S."/>
            <person name="Edwards E.A."/>
        </authorList>
    </citation>
    <scope>NUCLEOTIDE SEQUENCE [LARGE SCALE GENOMIC DNA]</scope>
    <source>
        <strain evidence="2 3">12DCA</strain>
    </source>
</reference>
<dbReference type="Gene3D" id="3.90.550.10">
    <property type="entry name" value="Spore Coat Polysaccharide Biosynthesis Protein SpsA, Chain A"/>
    <property type="match status" value="1"/>
</dbReference>
<dbReference type="Proteomes" id="UP000430508">
    <property type="component" value="Chromosome"/>
</dbReference>
<dbReference type="RefSeq" id="WP_019225320.1">
    <property type="nucleotide sequence ID" value="NZ_CP046996.1"/>
</dbReference>
<dbReference type="AlphaFoldDB" id="A0A857DKE6"/>
<organism evidence="2 3">
    <name type="scientific">Dehalobacter restrictus</name>
    <dbReference type="NCBI Taxonomy" id="55583"/>
    <lineage>
        <taxon>Bacteria</taxon>
        <taxon>Bacillati</taxon>
        <taxon>Bacillota</taxon>
        <taxon>Clostridia</taxon>
        <taxon>Eubacteriales</taxon>
        <taxon>Desulfitobacteriaceae</taxon>
        <taxon>Dehalobacter</taxon>
    </lineage>
</organism>
<evidence type="ECO:0000259" key="1">
    <source>
        <dbReference type="Pfam" id="PF00535"/>
    </source>
</evidence>
<gene>
    <name evidence="2" type="ORF">GQ588_11795</name>
</gene>
<dbReference type="InterPro" id="IPR029044">
    <property type="entry name" value="Nucleotide-diphossugar_trans"/>
</dbReference>
<dbReference type="Pfam" id="PF00535">
    <property type="entry name" value="Glycos_transf_2"/>
    <property type="match status" value="1"/>
</dbReference>
<keyword evidence="2" id="KW-0808">Transferase</keyword>
<feature type="domain" description="Glycosyltransferase 2-like" evidence="1">
    <location>
        <begin position="10"/>
        <end position="114"/>
    </location>
</feature>
<dbReference type="SUPFAM" id="SSF53448">
    <property type="entry name" value="Nucleotide-diphospho-sugar transferases"/>
    <property type="match status" value="1"/>
</dbReference>